<accession>A0AAE0FI81</accession>
<feature type="region of interest" description="Disordered" evidence="1">
    <location>
        <begin position="2358"/>
        <end position="2384"/>
    </location>
</feature>
<proteinExistence type="predicted"/>
<protein>
    <submittedName>
        <fullName evidence="3">Uncharacterized protein</fullName>
    </submittedName>
</protein>
<keyword evidence="2" id="KW-0472">Membrane</keyword>
<feature type="compositionally biased region" description="Low complexity" evidence="1">
    <location>
        <begin position="2358"/>
        <end position="2372"/>
    </location>
</feature>
<name>A0AAE0FI81_9CHLO</name>
<comment type="caution">
    <text evidence="3">The sequence shown here is derived from an EMBL/GenBank/DDBJ whole genome shotgun (WGS) entry which is preliminary data.</text>
</comment>
<evidence type="ECO:0000313" key="3">
    <source>
        <dbReference type="EMBL" id="KAK3260142.1"/>
    </source>
</evidence>
<dbReference type="Proteomes" id="UP001190700">
    <property type="component" value="Unassembled WGS sequence"/>
</dbReference>
<organism evidence="3 4">
    <name type="scientific">Cymbomonas tetramitiformis</name>
    <dbReference type="NCBI Taxonomy" id="36881"/>
    <lineage>
        <taxon>Eukaryota</taxon>
        <taxon>Viridiplantae</taxon>
        <taxon>Chlorophyta</taxon>
        <taxon>Pyramimonadophyceae</taxon>
        <taxon>Pyramimonadales</taxon>
        <taxon>Pyramimonadaceae</taxon>
        <taxon>Cymbomonas</taxon>
    </lineage>
</organism>
<reference evidence="3 4" key="1">
    <citation type="journal article" date="2015" name="Genome Biol. Evol.">
        <title>Comparative Genomics of a Bacterivorous Green Alga Reveals Evolutionary Causalities and Consequences of Phago-Mixotrophic Mode of Nutrition.</title>
        <authorList>
            <person name="Burns J.A."/>
            <person name="Paasch A."/>
            <person name="Narechania A."/>
            <person name="Kim E."/>
        </authorList>
    </citation>
    <scope>NUCLEOTIDE SEQUENCE [LARGE SCALE GENOMIC DNA]</scope>
    <source>
        <strain evidence="3 4">PLY_AMNH</strain>
    </source>
</reference>
<evidence type="ECO:0000256" key="2">
    <source>
        <dbReference type="SAM" id="Phobius"/>
    </source>
</evidence>
<sequence>PPPPPPTPTALISTLVDLTCANSEGSIAADAFNNGTCLSHGHVNIKSTQECEAIATHYGVDIQIISTLEAPAGCGVYLGGSLYYNMLATTTRECSGNWTCLCECLYPPPPPPPVPPHPLPPPPPSPPPLPPFQPSAGTVVKQFRVHFRGLNLYDVTNARRANFTTDYIETFVANSDGLDSSQIRVLSLDVDLVDTSVLTRIEWMADDDASARPMQTIAWLEDDAFDVFGVRLAKYGTIDSVDVDGTSEQYSTLDISYHNFPILATDFALVSDMSRVHAVVAEQALEGHEYTMVMVPTLVDGMAQLVPTMTNGILTDPIDHPEVYYTCENSTLKYGVLAKHTYCFYACAADPLCEWVAYDTKTKACLGGDYVCGTQTLKETTNKKRLGVKLRTEVVTHSAKEISGATFLSATSHVYRPYTPADRRRNLLQGGGATGISCLLDATSLGIGMCTWSKVDGMNLISYQHPSTGTGNIYKVESYGLGAGSPSTYLCPGVHTMRPISVAAEGLSMKTASCASYLSNDIQSYFAVLIYDEKASPPNGQADCYLLTTCGNVSKPMVTYDAEFSLPLPSDTRVVVMAKEATILPANVDPTTGAFTLASAASAAGSLMYEDFVKRATASNSYVSMAQHCLTNHHGYYDSGQYAVSSVCLPLSCSIWGTSPGYREEVRFFEDTCDATSGLCCADESAVATLEFCGPGGASDAACVAKINGTGAAVDYNEIEYIPNMATFVIPDSALYQSKRAESDMLKYGTEQFTPTCTYKLDIYNEASFSFGSQSVVVKAVDESPTSYAMHVSKSCPKIEKDPRLNELVLTRGKEDTHISRTAEAKDRTKVVARSAMAPYHTAPAKAPVPMMDALVNFQNMADDTTVRGTGFYDMNRPSELVWTGVADGERYASFQLPDTVVNKDGSTVGQTLVGAVAGQSSVLVSAQKDGQPAPGTTRVVATRSIKTTEEAVSVCFNLCEKDSVFSITPFGGKNNGSAAAYFDSQTVTTHTGATAVDTVTIAGIPYFTPRGHSSVDDFASMHDVTEEDLLVVEIRELGPSQDRRRVTYRTLDRQNAVRQGAVCVHDLALVSGKTYELSAQYAKSGTVSYPLDPLCSDEAAASQGTATVDYLTSILSSNERIVTSRYPPFKYIREDPGDWLSRYHDASLFAVSEPDGAYDGLFDEELRGIEKAATNPEQMNSLLQRLCDDITFAETDPEHGLPISACLGYTYRMRMNAAKQIRPKAGAVIPTYGAFCYQGRPSLFTSKTDCEAQNPTGCEASDVSVYPEYDIYGNVERVSSLIGTEHLFQPTNRSHADFEDTPGRIGGTARSVCGTHRDRMIDFHSAKLFVSYPMSAAIRTEMANKGVALDDTLDEVRSEEITRKIVEATEYTVKPKEVADVTAKDRVTFLRQSMYSVIGNKLSEQMQNTSLYLHTDMITAQAFSCGLPILTTDFTMSGGVYADTYTMDFKWKNVLEVNGERVVDTELSFSWGRSQEDALAEMGIAAAKTFAYPSKCTSTESDPTRFELYMKTKQTCTTDASMKWATNPEDAQYPVDQDTGAPIASLTQPECEAVDMHMRFSGMLSDFLDLTSDASPYHITRQDFAGSYTHKTQLLMRHKLHMQSGNTIERDIFYPLCIKTYSVHVMSFSAQSAVVPPAINRLLDVTVQYDHSTYGSVVEVGTRMCVSQPVGTTTPRKYNLVDPIARYDSTRTNPSFDPDLRALGKPVYGKLSDGITEVPGSTGDMYILNSNDASFTTNAFQGLNDARFDAVDAIKCRLLRQVTGDSGISGSEEQFMTNEYHEFANQYFEFNCFDRDYACDFDNVEKWAGLHIRFGTTFIVKSGGLFTVDPLAPEETSHFTTISVTTDSASTFQDFGVTMKIDVPTSLQTSATMPTWSEYHAENSDGLSTLRSIVDGTGAVSNRIEREQRFRLTTYLSDYTMRRQYVLYPMSLFAILKLRDADQETLQSSSSLQSTGGSIQGPKENLCGITPSMATDLSAFDDFGKLVPIYQGLFQDGISASDSSFVNPSAVSLSEFFHYGSVNSQLRDLMQSPHIYVSSSLRDDFLPVHEKGGLDLETSSLSWQMINNLDLDYTGVNTTFELSFCFLGAVATKHDSGYDMSTLLAEAARSENVPDASGSSYQDFTAVTCNALAIQNAATWLGGVVSEDDKPFGCYGVSDATQPGVITQIGFNPSTKIATATSAGDRTYICLDPHKVDDGTFKLRVIGLTCAQTIYSVQLDMSECQQVYQSQNYVVISDTSKPSGCIKVAGSENDPGYYAYNRATLPDVITPIKCTSETQCQCRRANTATSTSIVSVLDGACSLTDSGTGSNKRKLLGYTTGSLGLSSRSVETAAQPSGNVESEHKVDLVGSSRSSYTVTSSSTTANTDVTTHINESGGHDDHDSSKLKKVLIVVLVICIVGLLMLLLGLASMASKVHAIRTGQAGYWLLSQPEQKTKRLINSSAYPKRKTGSSSYLNI</sequence>
<evidence type="ECO:0000313" key="4">
    <source>
        <dbReference type="Proteomes" id="UP001190700"/>
    </source>
</evidence>
<evidence type="ECO:0000256" key="1">
    <source>
        <dbReference type="SAM" id="MobiDB-lite"/>
    </source>
</evidence>
<dbReference type="EMBL" id="LGRX02018128">
    <property type="protein sequence ID" value="KAK3260142.1"/>
    <property type="molecule type" value="Genomic_DNA"/>
</dbReference>
<gene>
    <name evidence="3" type="ORF">CYMTET_30885</name>
</gene>
<feature type="transmembrane region" description="Helical" evidence="2">
    <location>
        <begin position="2391"/>
        <end position="2411"/>
    </location>
</feature>
<keyword evidence="4" id="KW-1185">Reference proteome</keyword>
<feature type="non-terminal residue" evidence="3">
    <location>
        <position position="1"/>
    </location>
</feature>
<keyword evidence="2" id="KW-1133">Transmembrane helix</keyword>
<keyword evidence="2" id="KW-0812">Transmembrane</keyword>